<organism evidence="1">
    <name type="scientific">Darwinula stevensoni</name>
    <dbReference type="NCBI Taxonomy" id="69355"/>
    <lineage>
        <taxon>Eukaryota</taxon>
        <taxon>Metazoa</taxon>
        <taxon>Ecdysozoa</taxon>
        <taxon>Arthropoda</taxon>
        <taxon>Crustacea</taxon>
        <taxon>Oligostraca</taxon>
        <taxon>Ostracoda</taxon>
        <taxon>Podocopa</taxon>
        <taxon>Podocopida</taxon>
        <taxon>Darwinulocopina</taxon>
        <taxon>Darwinuloidea</taxon>
        <taxon>Darwinulidae</taxon>
        <taxon>Darwinula</taxon>
    </lineage>
</organism>
<reference evidence="1" key="1">
    <citation type="submission" date="2020-11" db="EMBL/GenBank/DDBJ databases">
        <authorList>
            <person name="Tran Van P."/>
        </authorList>
    </citation>
    <scope>NUCLEOTIDE SEQUENCE</scope>
</reference>
<name>A0A7R8ZYJ1_9CRUS</name>
<dbReference type="EMBL" id="LR899677">
    <property type="protein sequence ID" value="CAD7241655.1"/>
    <property type="molecule type" value="Genomic_DNA"/>
</dbReference>
<dbReference type="AlphaFoldDB" id="A0A7R8ZYJ1"/>
<keyword evidence="2" id="KW-1185">Reference proteome</keyword>
<sequence length="59" mass="6762">MKDDGKTSLTQNAVFRGARSLKQMQLMRLEPCCLQCRNAELRADSVVMEGPRDDKMEMQ</sequence>
<gene>
    <name evidence="1" type="ORF">DSTB1V02_LOCUS1637</name>
</gene>
<accession>A0A7R8ZYJ1</accession>
<evidence type="ECO:0000313" key="1">
    <source>
        <dbReference type="EMBL" id="CAD7241655.1"/>
    </source>
</evidence>
<evidence type="ECO:0000313" key="2">
    <source>
        <dbReference type="Proteomes" id="UP000677054"/>
    </source>
</evidence>
<dbReference type="EMBL" id="CAJPEV010000160">
    <property type="protein sequence ID" value="CAG0881600.1"/>
    <property type="molecule type" value="Genomic_DNA"/>
</dbReference>
<dbReference type="Proteomes" id="UP000677054">
    <property type="component" value="Unassembled WGS sequence"/>
</dbReference>
<protein>
    <submittedName>
        <fullName evidence="1">Uncharacterized protein</fullName>
    </submittedName>
</protein>
<proteinExistence type="predicted"/>